<dbReference type="STRING" id="1797729.A3A60_00925"/>
<reference evidence="1 2" key="1">
    <citation type="journal article" date="2016" name="Nat. Commun.">
        <title>Thousands of microbial genomes shed light on interconnected biogeochemical processes in an aquifer system.</title>
        <authorList>
            <person name="Anantharaman K."/>
            <person name="Brown C.T."/>
            <person name="Hug L.A."/>
            <person name="Sharon I."/>
            <person name="Castelle C.J."/>
            <person name="Probst A.J."/>
            <person name="Thomas B.C."/>
            <person name="Singh A."/>
            <person name="Wilkins M.J."/>
            <person name="Karaoz U."/>
            <person name="Brodie E.L."/>
            <person name="Williams K.H."/>
            <person name="Hubbard S.S."/>
            <person name="Banfield J.F."/>
        </authorList>
    </citation>
    <scope>NUCLEOTIDE SEQUENCE [LARGE SCALE GENOMIC DNA]</scope>
</reference>
<proteinExistence type="predicted"/>
<evidence type="ECO:0000313" key="2">
    <source>
        <dbReference type="Proteomes" id="UP000179227"/>
    </source>
</evidence>
<dbReference type="GO" id="GO:0006487">
    <property type="term" value="P:protein N-linked glycosylation"/>
    <property type="evidence" value="ECO:0007669"/>
    <property type="project" value="TreeGrafter"/>
</dbReference>
<dbReference type="PANTHER" id="PTHR10859:SF91">
    <property type="entry name" value="DOLICHYL-PHOSPHATE BETA-GLUCOSYLTRANSFERASE"/>
    <property type="match status" value="1"/>
</dbReference>
<dbReference type="PANTHER" id="PTHR10859">
    <property type="entry name" value="GLYCOSYL TRANSFERASE"/>
    <property type="match status" value="1"/>
</dbReference>
<comment type="caution">
    <text evidence="1">The sequence shown here is derived from an EMBL/GenBank/DDBJ whole genome shotgun (WGS) entry which is preliminary data.</text>
</comment>
<evidence type="ECO:0008006" key="3">
    <source>
        <dbReference type="Google" id="ProtNLM"/>
    </source>
</evidence>
<dbReference type="Proteomes" id="UP000179227">
    <property type="component" value="Unassembled WGS sequence"/>
</dbReference>
<sequence>MWGKKTVAVVIFEESDVSFDVVEDYDSTGYVDEVIIVGDKKGKTNNSKKILTRAKYLFQKNAGYANAIKEAINSTKADLIIVTEENGSFRGKDILKLLSYSGDFDVVLGSRTHLPLIHKGSGMTFSRRVFDDLFGKMISLVFASSPLTDVGCTLRLTNRKAWLRIKNVCSSIDDFFVCEWLIALASKKVKFIEIPVHFVASRRKSREHTFFDLLKRALKVIFYVFKFRFGFNV</sequence>
<protein>
    <recommendedName>
        <fullName evidence="3">Glycosyltransferase 2-like domain-containing protein</fullName>
    </recommendedName>
</protein>
<organism evidence="1 2">
    <name type="scientific">Candidatus Curtissbacteria bacterium RIFCSPLOWO2_01_FULL_42_26</name>
    <dbReference type="NCBI Taxonomy" id="1797729"/>
    <lineage>
        <taxon>Bacteria</taxon>
        <taxon>Candidatus Curtissiibacteriota</taxon>
    </lineage>
</organism>
<dbReference type="Gene3D" id="3.90.550.10">
    <property type="entry name" value="Spore Coat Polysaccharide Biosynthesis Protein SpsA, Chain A"/>
    <property type="match status" value="1"/>
</dbReference>
<evidence type="ECO:0000313" key="1">
    <source>
        <dbReference type="EMBL" id="OGE08900.1"/>
    </source>
</evidence>
<dbReference type="SUPFAM" id="SSF53448">
    <property type="entry name" value="Nucleotide-diphospho-sugar transferases"/>
    <property type="match status" value="1"/>
</dbReference>
<name>A0A1F5HXW0_9BACT</name>
<dbReference type="InterPro" id="IPR029044">
    <property type="entry name" value="Nucleotide-diphossugar_trans"/>
</dbReference>
<accession>A0A1F5HXW0</accession>
<dbReference type="AlphaFoldDB" id="A0A1F5HXW0"/>
<dbReference type="EMBL" id="MFBS01000030">
    <property type="protein sequence ID" value="OGE08900.1"/>
    <property type="molecule type" value="Genomic_DNA"/>
</dbReference>
<gene>
    <name evidence="1" type="ORF">A3A60_00925</name>
</gene>